<protein>
    <submittedName>
        <fullName evidence="1">Uncharacterized protein</fullName>
    </submittedName>
</protein>
<reference evidence="1 2" key="1">
    <citation type="submission" date="2014-04" db="EMBL/GenBank/DDBJ databases">
        <authorList>
            <consortium name="DOE Joint Genome Institute"/>
            <person name="Kuo A."/>
            <person name="Kohler A."/>
            <person name="Costa M.D."/>
            <person name="Nagy L.G."/>
            <person name="Floudas D."/>
            <person name="Copeland A."/>
            <person name="Barry K.W."/>
            <person name="Cichocki N."/>
            <person name="Veneault-Fourrey C."/>
            <person name="LaButti K."/>
            <person name="Lindquist E.A."/>
            <person name="Lipzen A."/>
            <person name="Lundell T."/>
            <person name="Morin E."/>
            <person name="Murat C."/>
            <person name="Sun H."/>
            <person name="Tunlid A."/>
            <person name="Henrissat B."/>
            <person name="Grigoriev I.V."/>
            <person name="Hibbett D.S."/>
            <person name="Martin F."/>
            <person name="Nordberg H.P."/>
            <person name="Cantor M.N."/>
            <person name="Hua S.X."/>
        </authorList>
    </citation>
    <scope>NUCLEOTIDE SEQUENCE [LARGE SCALE GENOMIC DNA]</scope>
    <source>
        <strain evidence="1 2">441</strain>
    </source>
</reference>
<dbReference type="HOGENOM" id="CLU_2677840_0_0_1"/>
<dbReference type="OrthoDB" id="2131701at2759"/>
<name>A0A0C9YVW3_9AGAM</name>
<proteinExistence type="predicted"/>
<dbReference type="EMBL" id="KN833945">
    <property type="protein sequence ID" value="KIK14317.1"/>
    <property type="molecule type" value="Genomic_DNA"/>
</dbReference>
<dbReference type="AlphaFoldDB" id="A0A0C9YVW3"/>
<gene>
    <name evidence="1" type="ORF">PISMIDRAFT_688080</name>
</gene>
<sequence length="75" mass="8663">MHTTSTVKNVVYHTTWTEENDDDSSVVKYTKFINENIAAKGGVDQWNYIFNIACMLEAQLFDTGLQHHTLFRIIP</sequence>
<dbReference type="STRING" id="765257.A0A0C9YVW3"/>
<accession>A0A0C9YVW3</accession>
<evidence type="ECO:0000313" key="2">
    <source>
        <dbReference type="Proteomes" id="UP000054018"/>
    </source>
</evidence>
<reference evidence="2" key="2">
    <citation type="submission" date="2015-01" db="EMBL/GenBank/DDBJ databases">
        <title>Evolutionary Origins and Diversification of the Mycorrhizal Mutualists.</title>
        <authorList>
            <consortium name="DOE Joint Genome Institute"/>
            <consortium name="Mycorrhizal Genomics Consortium"/>
            <person name="Kohler A."/>
            <person name="Kuo A."/>
            <person name="Nagy L.G."/>
            <person name="Floudas D."/>
            <person name="Copeland A."/>
            <person name="Barry K.W."/>
            <person name="Cichocki N."/>
            <person name="Veneault-Fourrey C."/>
            <person name="LaButti K."/>
            <person name="Lindquist E.A."/>
            <person name="Lipzen A."/>
            <person name="Lundell T."/>
            <person name="Morin E."/>
            <person name="Murat C."/>
            <person name="Riley R."/>
            <person name="Ohm R."/>
            <person name="Sun H."/>
            <person name="Tunlid A."/>
            <person name="Henrissat B."/>
            <person name="Grigoriev I.V."/>
            <person name="Hibbett D.S."/>
            <person name="Martin F."/>
        </authorList>
    </citation>
    <scope>NUCLEOTIDE SEQUENCE [LARGE SCALE GENOMIC DNA]</scope>
    <source>
        <strain evidence="2">441</strain>
    </source>
</reference>
<feature type="non-terminal residue" evidence="1">
    <location>
        <position position="75"/>
    </location>
</feature>
<evidence type="ECO:0000313" key="1">
    <source>
        <dbReference type="EMBL" id="KIK14317.1"/>
    </source>
</evidence>
<keyword evidence="2" id="KW-1185">Reference proteome</keyword>
<dbReference type="Proteomes" id="UP000054018">
    <property type="component" value="Unassembled WGS sequence"/>
</dbReference>
<organism evidence="1 2">
    <name type="scientific">Pisolithus microcarpus 441</name>
    <dbReference type="NCBI Taxonomy" id="765257"/>
    <lineage>
        <taxon>Eukaryota</taxon>
        <taxon>Fungi</taxon>
        <taxon>Dikarya</taxon>
        <taxon>Basidiomycota</taxon>
        <taxon>Agaricomycotina</taxon>
        <taxon>Agaricomycetes</taxon>
        <taxon>Agaricomycetidae</taxon>
        <taxon>Boletales</taxon>
        <taxon>Sclerodermatineae</taxon>
        <taxon>Pisolithaceae</taxon>
        <taxon>Pisolithus</taxon>
    </lineage>
</organism>